<evidence type="ECO:0000256" key="5">
    <source>
        <dbReference type="ARBA" id="ARBA00023204"/>
    </source>
</evidence>
<dbReference type="Proteomes" id="UP000214646">
    <property type="component" value="Unassembled WGS sequence"/>
</dbReference>
<dbReference type="SUPFAM" id="SSF50249">
    <property type="entry name" value="Nucleic acid-binding proteins"/>
    <property type="match status" value="1"/>
</dbReference>
<dbReference type="PANTHER" id="PTHR33991">
    <property type="entry name" value="DNA REPAIR PROTEIN RECO"/>
    <property type="match status" value="1"/>
</dbReference>
<evidence type="ECO:0000256" key="7">
    <source>
        <dbReference type="HAMAP-Rule" id="MF_00201"/>
    </source>
</evidence>
<dbReference type="InterPro" id="IPR003717">
    <property type="entry name" value="RecO"/>
</dbReference>
<sequence>MSTEKALALVVRGTDWSETSRISTLWTREFGKVRALAKGGRRLRSNFEVAFDLLTVCHIVFIHKHHGGLDLLTEAQVGERFPHLRTDLTALYAGYYIAELLSDGTQDFDPHPALFDAAVAALRAFGAVGSDRAGQVSAFELVWLRELGYSPRLESCTGCGREYSFPHAAGVRVGYSPTAGGIVCPDCGPTARDARPLSAAAWTALGDLARGGQTLGAAPRREVRLLLGQAVSAVLGRRPRLLGYVDAG</sequence>
<dbReference type="Gene3D" id="1.20.1440.120">
    <property type="entry name" value="Recombination protein O, C-terminal domain"/>
    <property type="match status" value="1"/>
</dbReference>
<comment type="similarity">
    <text evidence="1 7">Belongs to the RecO family.</text>
</comment>
<dbReference type="Pfam" id="PF11967">
    <property type="entry name" value="RecO_N"/>
    <property type="match status" value="1"/>
</dbReference>
<dbReference type="NCBIfam" id="TIGR00613">
    <property type="entry name" value="reco"/>
    <property type="match status" value="1"/>
</dbReference>
<comment type="function">
    <text evidence="7">Involved in DNA repair and RecF pathway recombination.</text>
</comment>
<dbReference type="GO" id="GO:0006302">
    <property type="term" value="P:double-strand break repair"/>
    <property type="evidence" value="ECO:0007669"/>
    <property type="project" value="TreeGrafter"/>
</dbReference>
<dbReference type="Gene3D" id="2.40.50.140">
    <property type="entry name" value="Nucleic acid-binding proteins"/>
    <property type="match status" value="1"/>
</dbReference>
<accession>A0A225CYU3</accession>
<evidence type="ECO:0000256" key="3">
    <source>
        <dbReference type="ARBA" id="ARBA00022763"/>
    </source>
</evidence>
<dbReference type="SUPFAM" id="SSF57863">
    <property type="entry name" value="ArfGap/RecO-like zinc finger"/>
    <property type="match status" value="1"/>
</dbReference>
<keyword evidence="5 7" id="KW-0234">DNA repair</keyword>
<dbReference type="Pfam" id="PF02565">
    <property type="entry name" value="RecO_C"/>
    <property type="match status" value="1"/>
</dbReference>
<dbReference type="GO" id="GO:0043590">
    <property type="term" value="C:bacterial nucleoid"/>
    <property type="evidence" value="ECO:0007669"/>
    <property type="project" value="TreeGrafter"/>
</dbReference>
<proteinExistence type="inferred from homology"/>
<dbReference type="InterPro" id="IPR012340">
    <property type="entry name" value="NA-bd_OB-fold"/>
</dbReference>
<dbReference type="OrthoDB" id="9797083at2"/>
<name>A0A225CYU3_9BACT</name>
<dbReference type="InterPro" id="IPR042242">
    <property type="entry name" value="RecO_C"/>
</dbReference>
<keyword evidence="10" id="KW-1185">Reference proteome</keyword>
<comment type="caution">
    <text evidence="9">The sequence shown here is derived from an EMBL/GenBank/DDBJ whole genome shotgun (WGS) entry which is preliminary data.</text>
</comment>
<feature type="domain" description="DNA replication/recombination mediator RecO N-terminal" evidence="8">
    <location>
        <begin position="1"/>
        <end position="77"/>
    </location>
</feature>
<dbReference type="HAMAP" id="MF_00201">
    <property type="entry name" value="RecO"/>
    <property type="match status" value="1"/>
</dbReference>
<dbReference type="PANTHER" id="PTHR33991:SF1">
    <property type="entry name" value="DNA REPAIR PROTEIN RECO"/>
    <property type="match status" value="1"/>
</dbReference>
<evidence type="ECO:0000313" key="9">
    <source>
        <dbReference type="EMBL" id="OWK34550.1"/>
    </source>
</evidence>
<organism evidence="9 10">
    <name type="scientific">Fimbriiglobus ruber</name>
    <dbReference type="NCBI Taxonomy" id="1908690"/>
    <lineage>
        <taxon>Bacteria</taxon>
        <taxon>Pseudomonadati</taxon>
        <taxon>Planctomycetota</taxon>
        <taxon>Planctomycetia</taxon>
        <taxon>Gemmatales</taxon>
        <taxon>Gemmataceae</taxon>
        <taxon>Fimbriiglobus</taxon>
    </lineage>
</organism>
<gene>
    <name evidence="7" type="primary">recO</name>
    <name evidence="9" type="ORF">FRUB_10521</name>
</gene>
<evidence type="ECO:0000256" key="6">
    <source>
        <dbReference type="ARBA" id="ARBA00033409"/>
    </source>
</evidence>
<evidence type="ECO:0000256" key="4">
    <source>
        <dbReference type="ARBA" id="ARBA00023172"/>
    </source>
</evidence>
<dbReference type="EMBL" id="NIDE01000020">
    <property type="protein sequence ID" value="OWK34550.1"/>
    <property type="molecule type" value="Genomic_DNA"/>
</dbReference>
<evidence type="ECO:0000256" key="2">
    <source>
        <dbReference type="ARBA" id="ARBA00021310"/>
    </source>
</evidence>
<dbReference type="RefSeq" id="WP_088260814.1">
    <property type="nucleotide sequence ID" value="NZ_NIDE01000020.1"/>
</dbReference>
<evidence type="ECO:0000256" key="1">
    <source>
        <dbReference type="ARBA" id="ARBA00007452"/>
    </source>
</evidence>
<protein>
    <recommendedName>
        <fullName evidence="2 7">DNA repair protein RecO</fullName>
    </recommendedName>
    <alternativeName>
        <fullName evidence="6 7">Recombination protein O</fullName>
    </alternativeName>
</protein>
<dbReference type="InterPro" id="IPR037278">
    <property type="entry name" value="ARFGAP/RecO"/>
</dbReference>
<reference evidence="10" key="1">
    <citation type="submission" date="2017-06" db="EMBL/GenBank/DDBJ databases">
        <title>Genome analysis of Fimbriiglobus ruber SP5, the first member of the order Planctomycetales with confirmed chitinolytic capability.</title>
        <authorList>
            <person name="Ravin N.V."/>
            <person name="Rakitin A.L."/>
            <person name="Ivanova A.A."/>
            <person name="Beletsky A.V."/>
            <person name="Kulichevskaya I.S."/>
            <person name="Mardanov A.V."/>
            <person name="Dedysh S.N."/>
        </authorList>
    </citation>
    <scope>NUCLEOTIDE SEQUENCE [LARGE SCALE GENOMIC DNA]</scope>
    <source>
        <strain evidence="10">SP5</strain>
    </source>
</reference>
<dbReference type="InterPro" id="IPR022572">
    <property type="entry name" value="DNA_rep/recomb_RecO_N"/>
</dbReference>
<keyword evidence="4 7" id="KW-0233">DNA recombination</keyword>
<evidence type="ECO:0000259" key="8">
    <source>
        <dbReference type="Pfam" id="PF11967"/>
    </source>
</evidence>
<keyword evidence="3 7" id="KW-0227">DNA damage</keyword>
<dbReference type="AlphaFoldDB" id="A0A225CYU3"/>
<dbReference type="GO" id="GO:0006310">
    <property type="term" value="P:DNA recombination"/>
    <property type="evidence" value="ECO:0007669"/>
    <property type="project" value="UniProtKB-UniRule"/>
</dbReference>
<evidence type="ECO:0000313" key="10">
    <source>
        <dbReference type="Proteomes" id="UP000214646"/>
    </source>
</evidence>